<evidence type="ECO:0000256" key="5">
    <source>
        <dbReference type="ARBA" id="ARBA00022753"/>
    </source>
</evidence>
<dbReference type="InterPro" id="IPR057316">
    <property type="entry name" value="Rab11-FIP3/4_dom"/>
</dbReference>
<dbReference type="InterPro" id="IPR051977">
    <property type="entry name" value="Rab11-interacting_regulator"/>
</dbReference>
<dbReference type="GO" id="GO:0005509">
    <property type="term" value="F:calcium ion binding"/>
    <property type="evidence" value="ECO:0007669"/>
    <property type="project" value="InterPro"/>
</dbReference>
<feature type="region of interest" description="Disordered" evidence="8">
    <location>
        <begin position="118"/>
        <end position="162"/>
    </location>
</feature>
<accession>A0A5N3VGQ5</accession>
<evidence type="ECO:0000256" key="2">
    <source>
        <dbReference type="ARBA" id="ARBA00004626"/>
    </source>
</evidence>
<reference evidence="11 12" key="1">
    <citation type="submission" date="2019-06" db="EMBL/GenBank/DDBJ databases">
        <title>Discovery of a novel chromosome fission-fusion reversal in muntjac.</title>
        <authorList>
            <person name="Mudd A.B."/>
            <person name="Bredeson J.V."/>
            <person name="Baum R."/>
            <person name="Hockemeyer D."/>
            <person name="Rokhsar D.S."/>
        </authorList>
    </citation>
    <scope>NUCLEOTIDE SEQUENCE [LARGE SCALE GENOMIC DNA]</scope>
    <source>
        <strain evidence="11">UTSW_UCB_Mm</strain>
        <tissue evidence="11">Fibroblast cell line</tissue>
    </source>
</reference>
<dbReference type="Gene3D" id="1.20.5.2440">
    <property type="match status" value="1"/>
</dbReference>
<keyword evidence="12" id="KW-1185">Reference proteome</keyword>
<gene>
    <name evidence="11" type="ORF">FD754_013316</name>
</gene>
<dbReference type="GO" id="GO:0030139">
    <property type="term" value="C:endocytic vesicle"/>
    <property type="evidence" value="ECO:0007669"/>
    <property type="project" value="TreeGrafter"/>
</dbReference>
<dbReference type="PANTHER" id="PTHR15726:SF6">
    <property type="entry name" value="RAB11 FAMILY-INTERACTING PROTEIN 3"/>
    <property type="match status" value="1"/>
</dbReference>
<proteinExistence type="predicted"/>
<feature type="compositionally biased region" description="Low complexity" evidence="8">
    <location>
        <begin position="24"/>
        <end position="33"/>
    </location>
</feature>
<keyword evidence="6" id="KW-0175">Coiled coil</keyword>
<dbReference type="PROSITE" id="PS50222">
    <property type="entry name" value="EF_HAND_2"/>
    <property type="match status" value="1"/>
</dbReference>
<feature type="compositionally biased region" description="Basic and acidic residues" evidence="8">
    <location>
        <begin position="50"/>
        <end position="63"/>
    </location>
</feature>
<feature type="compositionally biased region" description="Acidic residues" evidence="8">
    <location>
        <begin position="64"/>
        <end position="74"/>
    </location>
</feature>
<evidence type="ECO:0000256" key="1">
    <source>
        <dbReference type="ARBA" id="ARBA00004214"/>
    </source>
</evidence>
<sequence>MEPGRPASPTGGPGPDPEPGGPGAPSAPVRSPGLGPQDPAAGVDAGRSPGWERRPQHAVREPDPDPDPDPDSDPDLALPELGPLFSWTMEPEGDGPAHSASVRAQDFSRSHHLRGKVDFFPSSAAPEVGDPALELGPGDPYGPSDFSQTHPLTSEPAGCPEDSPRLRAVFDALDGDGDGFVRIEDFVQFATVYGAEQVTRRVKAGPAHPDGPLCGVTPAPDEELPACPEEFDDFVTFEANEVTDSAYMGSESTYSECETFTDEDTGTLVPPECLDAAEEPGHSALLLLPGRSHLQGQSVVAVIGGEEHFEDYGEGNETELSPETLCGGDHGCRDPAFLTPSPTKRLSSKKVARHLQQSGALTMDTLQDPPLGPVEGVDEDIADKVGPGPVAGLAADPSSPAGLWRAPSGSAASGEQETDTCSRRGAGANALEEQLKEQELRACEMVLEETRKQKELLCKMEREKSIEIENLQARLQQLDEENSELRSCTPCLKANIERLEEEKQKLLDEIEELSVRLSNEQENRRKLGDRLSHERHQFQRDKEATQELIEDLRKQLEHLQLFKLEAEQRRGRSSSVGLQEYHSRTRESELEQEVRRLKQDNRSLKEQNDELNGQIINLSIQGARSLFSTAFSESLAAEISSVSRDELMDAIQKQEEINFRLQDYIDRIIVAIMETNPSILEVK</sequence>
<dbReference type="Pfam" id="PF09457">
    <property type="entry name" value="RBD-FIP"/>
    <property type="match status" value="1"/>
</dbReference>
<dbReference type="Proteomes" id="UP000326458">
    <property type="component" value="Unassembled WGS sequence"/>
</dbReference>
<dbReference type="PROSITE" id="PS51511">
    <property type="entry name" value="FIP_RBD"/>
    <property type="match status" value="1"/>
</dbReference>
<protein>
    <recommendedName>
        <fullName evidence="13">EF-hand domain-containing protein</fullName>
    </recommendedName>
</protein>
<evidence type="ECO:0000256" key="4">
    <source>
        <dbReference type="ARBA" id="ARBA00022448"/>
    </source>
</evidence>
<comment type="caution">
    <text evidence="11">The sequence shown here is derived from an EMBL/GenBank/DDBJ whole genome shotgun (WGS) entry which is preliminary data.</text>
</comment>
<dbReference type="AlphaFoldDB" id="A0A5N3VGQ5"/>
<feature type="domain" description="EF-hand" evidence="9">
    <location>
        <begin position="161"/>
        <end position="196"/>
    </location>
</feature>
<dbReference type="InterPro" id="IPR037245">
    <property type="entry name" value="FIP-RBD_C_sf"/>
</dbReference>
<evidence type="ECO:0000256" key="8">
    <source>
        <dbReference type="SAM" id="MobiDB-lite"/>
    </source>
</evidence>
<evidence type="ECO:0000259" key="9">
    <source>
        <dbReference type="PROSITE" id="PS50222"/>
    </source>
</evidence>
<feature type="compositionally biased region" description="Basic and acidic residues" evidence="8">
    <location>
        <begin position="581"/>
        <end position="592"/>
    </location>
</feature>
<comment type="subcellular location">
    <subcellularLocation>
        <location evidence="2">Cleavage furrow</location>
    </subcellularLocation>
    <subcellularLocation>
        <location evidence="1">Midbody</location>
    </subcellularLocation>
    <subcellularLocation>
        <location evidence="3">Recycling endosome membrane</location>
        <topology evidence="3">Peripheral membrane protein</topology>
    </subcellularLocation>
</comment>
<dbReference type="CDD" id="cd14686">
    <property type="entry name" value="bZIP"/>
    <property type="match status" value="1"/>
</dbReference>
<dbReference type="InterPro" id="IPR019018">
    <property type="entry name" value="Rab-bd_FIP-RBD"/>
</dbReference>
<feature type="region of interest" description="Disordered" evidence="8">
    <location>
        <begin position="573"/>
        <end position="592"/>
    </location>
</feature>
<feature type="region of interest" description="Disordered" evidence="8">
    <location>
        <begin position="1"/>
        <end position="106"/>
    </location>
</feature>
<dbReference type="PANTHER" id="PTHR15726">
    <property type="entry name" value="RAB11-FAMILY INTERACTING PROTEIN"/>
    <property type="match status" value="1"/>
</dbReference>
<evidence type="ECO:0000259" key="10">
    <source>
        <dbReference type="PROSITE" id="PS51511"/>
    </source>
</evidence>
<dbReference type="FunFam" id="1.20.5.2440:FF:000001">
    <property type="entry name" value="RAB11 family interacting protein 4"/>
    <property type="match status" value="1"/>
</dbReference>
<dbReference type="Pfam" id="PF25450">
    <property type="entry name" value="Rab11-FIP3"/>
    <property type="match status" value="1"/>
</dbReference>
<keyword evidence="4" id="KW-0813">Transport</keyword>
<evidence type="ECO:0000313" key="12">
    <source>
        <dbReference type="Proteomes" id="UP000326458"/>
    </source>
</evidence>
<evidence type="ECO:0000313" key="11">
    <source>
        <dbReference type="EMBL" id="KAB0348459.1"/>
    </source>
</evidence>
<dbReference type="GO" id="GO:0055038">
    <property type="term" value="C:recycling endosome membrane"/>
    <property type="evidence" value="ECO:0007669"/>
    <property type="project" value="UniProtKB-SubCell"/>
</dbReference>
<evidence type="ECO:0000256" key="3">
    <source>
        <dbReference type="ARBA" id="ARBA00004654"/>
    </source>
</evidence>
<feature type="domain" description="FIP-RBD" evidence="10">
    <location>
        <begin position="621"/>
        <end position="683"/>
    </location>
</feature>
<feature type="compositionally biased region" description="Pro residues" evidence="8">
    <location>
        <begin position="12"/>
        <end position="22"/>
    </location>
</feature>
<name>A0A5N3VGQ5_MUNMU</name>
<dbReference type="GO" id="GO:0030496">
    <property type="term" value="C:midbody"/>
    <property type="evidence" value="ECO:0007669"/>
    <property type="project" value="UniProtKB-SubCell"/>
</dbReference>
<keyword evidence="5" id="KW-0967">Endosome</keyword>
<keyword evidence="7" id="KW-0472">Membrane</keyword>
<dbReference type="SUPFAM" id="SSF144270">
    <property type="entry name" value="Eferin C-derminal domain-like"/>
    <property type="match status" value="1"/>
</dbReference>
<dbReference type="GO" id="GO:0032456">
    <property type="term" value="P:endocytic recycling"/>
    <property type="evidence" value="ECO:0007669"/>
    <property type="project" value="TreeGrafter"/>
</dbReference>
<dbReference type="GO" id="GO:0032465">
    <property type="term" value="P:regulation of cytokinesis"/>
    <property type="evidence" value="ECO:0007669"/>
    <property type="project" value="TreeGrafter"/>
</dbReference>
<dbReference type="GO" id="GO:0032154">
    <property type="term" value="C:cleavage furrow"/>
    <property type="evidence" value="ECO:0007669"/>
    <property type="project" value="UniProtKB-SubCell"/>
</dbReference>
<evidence type="ECO:0000256" key="7">
    <source>
        <dbReference type="ARBA" id="ARBA00023136"/>
    </source>
</evidence>
<evidence type="ECO:0008006" key="13">
    <source>
        <dbReference type="Google" id="ProtNLM"/>
    </source>
</evidence>
<organism evidence="11 12">
    <name type="scientific">Muntiacus muntjak</name>
    <name type="common">Barking deer</name>
    <name type="synonym">Indian muntjac</name>
    <dbReference type="NCBI Taxonomy" id="9888"/>
    <lineage>
        <taxon>Eukaryota</taxon>
        <taxon>Metazoa</taxon>
        <taxon>Chordata</taxon>
        <taxon>Craniata</taxon>
        <taxon>Vertebrata</taxon>
        <taxon>Euteleostomi</taxon>
        <taxon>Mammalia</taxon>
        <taxon>Eutheria</taxon>
        <taxon>Laurasiatheria</taxon>
        <taxon>Artiodactyla</taxon>
        <taxon>Ruminantia</taxon>
        <taxon>Pecora</taxon>
        <taxon>Cervidae</taxon>
        <taxon>Muntiacinae</taxon>
        <taxon>Muntiacus</taxon>
    </lineage>
</organism>
<dbReference type="InterPro" id="IPR002048">
    <property type="entry name" value="EF_hand_dom"/>
</dbReference>
<evidence type="ECO:0000256" key="6">
    <source>
        <dbReference type="ARBA" id="ARBA00023054"/>
    </source>
</evidence>
<dbReference type="EMBL" id="VCEA01000002">
    <property type="protein sequence ID" value="KAB0348459.1"/>
    <property type="molecule type" value="Genomic_DNA"/>
</dbReference>
<feature type="region of interest" description="Disordered" evidence="8">
    <location>
        <begin position="352"/>
        <end position="424"/>
    </location>
</feature>